<evidence type="ECO:0000256" key="17">
    <source>
        <dbReference type="RuleBase" id="RU362121"/>
    </source>
</evidence>
<evidence type="ECO:0000313" key="22">
    <source>
        <dbReference type="Proteomes" id="UP000800040"/>
    </source>
</evidence>
<evidence type="ECO:0000259" key="19">
    <source>
        <dbReference type="PROSITE" id="PS50255"/>
    </source>
</evidence>
<keyword evidence="10 17" id="KW-0408">Iron</keyword>
<dbReference type="InterPro" id="IPR000262">
    <property type="entry name" value="FMN-dep_DH"/>
</dbReference>
<dbReference type="PANTHER" id="PTHR10578">
    <property type="entry name" value="S -2-HYDROXY-ACID OXIDASE-RELATED"/>
    <property type="match status" value="1"/>
</dbReference>
<evidence type="ECO:0000256" key="9">
    <source>
        <dbReference type="ARBA" id="ARBA00023002"/>
    </source>
</evidence>
<dbReference type="Pfam" id="PF01070">
    <property type="entry name" value="FMN_dh"/>
    <property type="match status" value="1"/>
</dbReference>
<dbReference type="SMART" id="SM01117">
    <property type="entry name" value="Cyt-b5"/>
    <property type="match status" value="1"/>
</dbReference>
<evidence type="ECO:0000256" key="3">
    <source>
        <dbReference type="ARBA" id="ARBA00004569"/>
    </source>
</evidence>
<evidence type="ECO:0000256" key="8">
    <source>
        <dbReference type="ARBA" id="ARBA00022723"/>
    </source>
</evidence>
<feature type="domain" description="Cytochrome b5 heme-binding" evidence="19">
    <location>
        <begin position="2"/>
        <end position="79"/>
    </location>
</feature>
<dbReference type="OrthoDB" id="1925334at2759"/>
<dbReference type="PRINTS" id="PR00363">
    <property type="entry name" value="CYTOCHROMEB5"/>
</dbReference>
<dbReference type="GO" id="GO:0005758">
    <property type="term" value="C:mitochondrial intermembrane space"/>
    <property type="evidence" value="ECO:0007669"/>
    <property type="project" value="UniProtKB-SubCell"/>
</dbReference>
<keyword evidence="5 17" id="KW-0349">Heme</keyword>
<feature type="region of interest" description="Disordered" evidence="18">
    <location>
        <begin position="67"/>
        <end position="99"/>
    </location>
</feature>
<dbReference type="PROSITE" id="PS50255">
    <property type="entry name" value="CYTOCHROME_B5_2"/>
    <property type="match status" value="1"/>
</dbReference>
<dbReference type="EMBL" id="ML975375">
    <property type="protein sequence ID" value="KAF1831053.1"/>
    <property type="molecule type" value="Genomic_DNA"/>
</dbReference>
<keyword evidence="9" id="KW-0560">Oxidoreductase</keyword>
<comment type="subunit">
    <text evidence="4">Homotetramer.</text>
</comment>
<dbReference type="InterPro" id="IPR037396">
    <property type="entry name" value="FMN_HAD"/>
</dbReference>
<dbReference type="SUPFAM" id="SSF55856">
    <property type="entry name" value="Cytochrome b5-like heme/steroid binding domain"/>
    <property type="match status" value="1"/>
</dbReference>
<dbReference type="Gene3D" id="3.20.20.70">
    <property type="entry name" value="Aldolase class I"/>
    <property type="match status" value="1"/>
</dbReference>
<evidence type="ECO:0000256" key="15">
    <source>
        <dbReference type="ARBA" id="ARBA00066458"/>
    </source>
</evidence>
<evidence type="ECO:0000256" key="4">
    <source>
        <dbReference type="ARBA" id="ARBA00011881"/>
    </source>
</evidence>
<dbReference type="Proteomes" id="UP000800040">
    <property type="component" value="Unassembled WGS sequence"/>
</dbReference>
<organism evidence="21 22">
    <name type="scientific">Decorospora gaudefroyi</name>
    <dbReference type="NCBI Taxonomy" id="184978"/>
    <lineage>
        <taxon>Eukaryota</taxon>
        <taxon>Fungi</taxon>
        <taxon>Dikarya</taxon>
        <taxon>Ascomycota</taxon>
        <taxon>Pezizomycotina</taxon>
        <taxon>Dothideomycetes</taxon>
        <taxon>Pleosporomycetidae</taxon>
        <taxon>Pleosporales</taxon>
        <taxon>Pleosporineae</taxon>
        <taxon>Pleosporaceae</taxon>
        <taxon>Decorospora</taxon>
    </lineage>
</organism>
<keyword evidence="6" id="KW-0285">Flavoprotein</keyword>
<keyword evidence="11" id="KW-0496">Mitochondrion</keyword>
<sequence>MAKVFDHAEVAQHNTAESCWVILYGNVYDVTRFLPEHPGGSKVILQLAGTDATVEYDPIHPPGILEENLEPSDKLGTINPDTLPKEEKTPKETGEVQDEGPVDLDSILNIDEIEEVATKQIPYKAWAYYYSASDDLQSKAFNGNVYRSILLRPRVFIDCTRCDTSTTFLGHQVKLPIYVSPAAMARLAHPDGEWGIAQACEKYGAMQIISQNASMTPEQIVANAGPNQVFGWQLYVQNERNKSEAMLARMNKLAACIKFICLTLDAPVPGKREHDERSKNVAANLPVRATTTTTVQEPQSQSLSKTSTKPKTMGMGQSLFWGTAADLTWRTTLPWLAEHTHLPIVLKGIQTHEDAYLASLHAPHVKAIILSNHGGRALDTAPPAVHTLLEIRKYCPEVFDRVEVWVDGGIKRGTDVVKAICLGARGVGVGRAALFGLGAGGTEGVARVLESKSSFPFLVVGFFFLGDWGRSVWICVANVWEIHSS</sequence>
<comment type="similarity">
    <text evidence="13">In the C-terminal section; belongs to the FMN-dependent alpha-hydroxy acid dehydrogenase family.</text>
</comment>
<evidence type="ECO:0000256" key="14">
    <source>
        <dbReference type="ARBA" id="ARBA00061589"/>
    </source>
</evidence>
<gene>
    <name evidence="21" type="ORF">BDW02DRAFT_572405</name>
</gene>
<feature type="domain" description="FMN hydroxy acid dehydrogenase" evidence="20">
    <location>
        <begin position="102"/>
        <end position="450"/>
    </location>
</feature>
<dbReference type="InterPro" id="IPR013785">
    <property type="entry name" value="Aldolase_TIM"/>
</dbReference>
<proteinExistence type="inferred from homology"/>
<keyword evidence="22" id="KW-1185">Reference proteome</keyword>
<evidence type="ECO:0000256" key="16">
    <source>
        <dbReference type="ARBA" id="ARBA00068515"/>
    </source>
</evidence>
<dbReference type="InterPro" id="IPR001199">
    <property type="entry name" value="Cyt_B5-like_heme/steroid-bd"/>
</dbReference>
<comment type="cofactor">
    <cofactor evidence="1">
        <name>FMN</name>
        <dbReference type="ChEBI" id="CHEBI:58210"/>
    </cofactor>
</comment>
<keyword evidence="7" id="KW-0288">FMN</keyword>
<evidence type="ECO:0000256" key="2">
    <source>
        <dbReference type="ARBA" id="ARBA00001970"/>
    </source>
</evidence>
<dbReference type="InterPro" id="IPR018506">
    <property type="entry name" value="Cyt_B5_heme-BS"/>
</dbReference>
<evidence type="ECO:0000259" key="20">
    <source>
        <dbReference type="PROSITE" id="PS51349"/>
    </source>
</evidence>
<keyword evidence="8 17" id="KW-0479">Metal-binding</keyword>
<evidence type="ECO:0000256" key="12">
    <source>
        <dbReference type="ARBA" id="ARBA00052399"/>
    </source>
</evidence>
<evidence type="ECO:0000256" key="13">
    <source>
        <dbReference type="ARBA" id="ARBA00061137"/>
    </source>
</evidence>
<evidence type="ECO:0000256" key="6">
    <source>
        <dbReference type="ARBA" id="ARBA00022630"/>
    </source>
</evidence>
<protein>
    <recommendedName>
        <fullName evidence="16">L-lactate dehydrogenase (cytochrome)</fullName>
        <ecNumber evidence="15">1.1.2.3</ecNumber>
    </recommendedName>
</protein>
<comment type="subcellular location">
    <subcellularLocation>
        <location evidence="3">Mitochondrion intermembrane space</location>
    </subcellularLocation>
</comment>
<comment type="cofactor">
    <cofactor evidence="2">
        <name>heme b</name>
        <dbReference type="ChEBI" id="CHEBI:60344"/>
    </cofactor>
</comment>
<evidence type="ECO:0000256" key="1">
    <source>
        <dbReference type="ARBA" id="ARBA00001917"/>
    </source>
</evidence>
<evidence type="ECO:0000256" key="5">
    <source>
        <dbReference type="ARBA" id="ARBA00022617"/>
    </source>
</evidence>
<dbReference type="GO" id="GO:0020037">
    <property type="term" value="F:heme binding"/>
    <property type="evidence" value="ECO:0007669"/>
    <property type="project" value="UniProtKB-UniRule"/>
</dbReference>
<dbReference type="Gene3D" id="3.10.120.10">
    <property type="entry name" value="Cytochrome b5-like heme/steroid binding domain"/>
    <property type="match status" value="1"/>
</dbReference>
<dbReference type="EC" id="1.1.2.3" evidence="15"/>
<comment type="similarity">
    <text evidence="17">Belongs to the cytochrome b5 family.</text>
</comment>
<feature type="compositionally biased region" description="Polar residues" evidence="18">
    <location>
        <begin position="289"/>
        <end position="310"/>
    </location>
</feature>
<evidence type="ECO:0000256" key="18">
    <source>
        <dbReference type="SAM" id="MobiDB-lite"/>
    </source>
</evidence>
<name>A0A6A5KCF7_9PLEO</name>
<dbReference type="Pfam" id="PF00173">
    <property type="entry name" value="Cyt-b5"/>
    <property type="match status" value="1"/>
</dbReference>
<feature type="compositionally biased region" description="Basic and acidic residues" evidence="18">
    <location>
        <begin position="83"/>
        <end position="94"/>
    </location>
</feature>
<comment type="similarity">
    <text evidence="14">In the N-terminal section; belongs to the cytochrome b5 family.</text>
</comment>
<dbReference type="PANTHER" id="PTHR10578:SF82">
    <property type="entry name" value="CYTOCHROME B2, PUTATIVE (AFU_ORTHOLOGUE AFUA_1G07200)-RELATED"/>
    <property type="match status" value="1"/>
</dbReference>
<evidence type="ECO:0000256" key="11">
    <source>
        <dbReference type="ARBA" id="ARBA00023128"/>
    </source>
</evidence>
<dbReference type="FunFam" id="3.20.20.70:FF:000062">
    <property type="entry name" value="Cytochrome b2, mitochondrial, putative"/>
    <property type="match status" value="1"/>
</dbReference>
<dbReference type="FunFam" id="3.10.120.10:FF:000012">
    <property type="entry name" value="Mitochondrial cytochrome b2, putative"/>
    <property type="match status" value="1"/>
</dbReference>
<evidence type="ECO:0000256" key="10">
    <source>
        <dbReference type="ARBA" id="ARBA00023004"/>
    </source>
</evidence>
<dbReference type="InterPro" id="IPR036400">
    <property type="entry name" value="Cyt_B5-like_heme/steroid_sf"/>
</dbReference>
<dbReference type="GO" id="GO:0046872">
    <property type="term" value="F:metal ion binding"/>
    <property type="evidence" value="ECO:0007669"/>
    <property type="project" value="UniProtKB-UniRule"/>
</dbReference>
<dbReference type="PROSITE" id="PS00191">
    <property type="entry name" value="CYTOCHROME_B5_1"/>
    <property type="match status" value="1"/>
</dbReference>
<evidence type="ECO:0000256" key="7">
    <source>
        <dbReference type="ARBA" id="ARBA00022643"/>
    </source>
</evidence>
<feature type="region of interest" description="Disordered" evidence="18">
    <location>
        <begin position="288"/>
        <end position="311"/>
    </location>
</feature>
<dbReference type="SUPFAM" id="SSF51395">
    <property type="entry name" value="FMN-linked oxidoreductases"/>
    <property type="match status" value="1"/>
</dbReference>
<comment type="catalytic activity">
    <reaction evidence="12">
        <text>(S)-lactate + 2 Fe(III)-[cytochrome c] = 2 Fe(II)-[cytochrome c] + pyruvate + 2 H(+)</text>
        <dbReference type="Rhea" id="RHEA:19909"/>
        <dbReference type="Rhea" id="RHEA-COMP:10350"/>
        <dbReference type="Rhea" id="RHEA-COMP:14399"/>
        <dbReference type="ChEBI" id="CHEBI:15361"/>
        <dbReference type="ChEBI" id="CHEBI:15378"/>
        <dbReference type="ChEBI" id="CHEBI:16651"/>
        <dbReference type="ChEBI" id="CHEBI:29033"/>
        <dbReference type="ChEBI" id="CHEBI:29034"/>
        <dbReference type="EC" id="1.1.2.3"/>
    </reaction>
    <physiologicalReaction direction="left-to-right" evidence="12">
        <dbReference type="Rhea" id="RHEA:19910"/>
    </physiologicalReaction>
</comment>
<accession>A0A6A5KCF7</accession>
<reference evidence="21" key="1">
    <citation type="submission" date="2020-01" db="EMBL/GenBank/DDBJ databases">
        <authorList>
            <consortium name="DOE Joint Genome Institute"/>
            <person name="Haridas S."/>
            <person name="Albert R."/>
            <person name="Binder M."/>
            <person name="Bloem J."/>
            <person name="Labutti K."/>
            <person name="Salamov A."/>
            <person name="Andreopoulos B."/>
            <person name="Baker S.E."/>
            <person name="Barry K."/>
            <person name="Bills G."/>
            <person name="Bluhm B.H."/>
            <person name="Cannon C."/>
            <person name="Castanera R."/>
            <person name="Culley D.E."/>
            <person name="Daum C."/>
            <person name="Ezra D."/>
            <person name="Gonzalez J.B."/>
            <person name="Henrissat B."/>
            <person name="Kuo A."/>
            <person name="Liang C."/>
            <person name="Lipzen A."/>
            <person name="Lutzoni F."/>
            <person name="Magnuson J."/>
            <person name="Mondo S."/>
            <person name="Nolan M."/>
            <person name="Ohm R."/>
            <person name="Pangilinan J."/>
            <person name="Park H.-J."/>
            <person name="Ramirez L."/>
            <person name="Alfaro M."/>
            <person name="Sun H."/>
            <person name="Tritt A."/>
            <person name="Yoshinaga Y."/>
            <person name="Zwiers L.-H."/>
            <person name="Turgeon B.G."/>
            <person name="Goodwin S.B."/>
            <person name="Spatafora J.W."/>
            <person name="Crous P.W."/>
            <person name="Grigoriev I.V."/>
        </authorList>
    </citation>
    <scope>NUCLEOTIDE SEQUENCE</scope>
    <source>
        <strain evidence="21">P77</strain>
    </source>
</reference>
<dbReference type="GO" id="GO:0004460">
    <property type="term" value="F:L-lactate dehydrogenase (cytochrome) activity"/>
    <property type="evidence" value="ECO:0007669"/>
    <property type="project" value="UniProtKB-EC"/>
</dbReference>
<evidence type="ECO:0000313" key="21">
    <source>
        <dbReference type="EMBL" id="KAF1831053.1"/>
    </source>
</evidence>
<dbReference type="AlphaFoldDB" id="A0A6A5KCF7"/>
<dbReference type="PROSITE" id="PS51349">
    <property type="entry name" value="FMN_HYDROXY_ACID_DH_2"/>
    <property type="match status" value="1"/>
</dbReference>